<dbReference type="EMBL" id="UYRU01014218">
    <property type="protein sequence ID" value="VDK49966.1"/>
    <property type="molecule type" value="Genomic_DNA"/>
</dbReference>
<accession>A0A3P6QF17</accession>
<protein>
    <submittedName>
        <fullName evidence="1">Uncharacterized protein</fullName>
    </submittedName>
</protein>
<keyword evidence="2" id="KW-1185">Reference proteome</keyword>
<proteinExistence type="predicted"/>
<sequence length="100" mass="10504">MIYDSITLAVDVTHPLLSLSEPAVVKKTKLDSESASPLVFGVYFGRPDAASSLCPISPSTLLALTSSPTVTDPVNVALYARVNSLFNAMLEQIAVVAPQA</sequence>
<gene>
    <name evidence="1" type="ORF">DILT_LOCUS1760</name>
</gene>
<reference evidence="1 2" key="1">
    <citation type="submission" date="2018-11" db="EMBL/GenBank/DDBJ databases">
        <authorList>
            <consortium name="Pathogen Informatics"/>
        </authorList>
    </citation>
    <scope>NUCLEOTIDE SEQUENCE [LARGE SCALE GENOMIC DNA]</scope>
</reference>
<evidence type="ECO:0000313" key="1">
    <source>
        <dbReference type="EMBL" id="VDK49966.1"/>
    </source>
</evidence>
<name>A0A3P6QF17_DIBLA</name>
<organism evidence="1 2">
    <name type="scientific">Dibothriocephalus latus</name>
    <name type="common">Fish tapeworm</name>
    <name type="synonym">Diphyllobothrium latum</name>
    <dbReference type="NCBI Taxonomy" id="60516"/>
    <lineage>
        <taxon>Eukaryota</taxon>
        <taxon>Metazoa</taxon>
        <taxon>Spiralia</taxon>
        <taxon>Lophotrochozoa</taxon>
        <taxon>Platyhelminthes</taxon>
        <taxon>Cestoda</taxon>
        <taxon>Eucestoda</taxon>
        <taxon>Diphyllobothriidea</taxon>
        <taxon>Diphyllobothriidae</taxon>
        <taxon>Dibothriocephalus</taxon>
    </lineage>
</organism>
<dbReference type="Proteomes" id="UP000281553">
    <property type="component" value="Unassembled WGS sequence"/>
</dbReference>
<dbReference type="AlphaFoldDB" id="A0A3P6QF17"/>
<evidence type="ECO:0000313" key="2">
    <source>
        <dbReference type="Proteomes" id="UP000281553"/>
    </source>
</evidence>